<dbReference type="InterPro" id="IPR013342">
    <property type="entry name" value="Mandelate_racemase_C"/>
</dbReference>
<organism evidence="10 11">
    <name type="scientific">Caballeronia glathei</name>
    <dbReference type="NCBI Taxonomy" id="60547"/>
    <lineage>
        <taxon>Bacteria</taxon>
        <taxon>Pseudomonadati</taxon>
        <taxon>Pseudomonadota</taxon>
        <taxon>Betaproteobacteria</taxon>
        <taxon>Burkholderiales</taxon>
        <taxon>Burkholderiaceae</taxon>
        <taxon>Caballeronia</taxon>
    </lineage>
</organism>
<evidence type="ECO:0000259" key="9">
    <source>
        <dbReference type="SMART" id="SM00922"/>
    </source>
</evidence>
<dbReference type="GO" id="GO:0016854">
    <property type="term" value="F:racemase and epimerase activity"/>
    <property type="evidence" value="ECO:0007669"/>
    <property type="project" value="UniProtKB-ARBA"/>
</dbReference>
<evidence type="ECO:0000256" key="6">
    <source>
        <dbReference type="ARBA" id="ARBA00023211"/>
    </source>
</evidence>
<evidence type="ECO:0000256" key="7">
    <source>
        <dbReference type="ARBA" id="ARBA00023235"/>
    </source>
</evidence>
<dbReference type="InterPro" id="IPR029017">
    <property type="entry name" value="Enolase-like_N"/>
</dbReference>
<evidence type="ECO:0000256" key="4">
    <source>
        <dbReference type="ARBA" id="ARBA00022723"/>
    </source>
</evidence>
<sequence length="385" mass="40863">MQATSTRIESIETILVDVPTIRPHRLSVATMNCQTLVLVRVVCADGIVGVGEGTTIGGLAYGEESPESIKVNIDTYFAPLLEGMDASRPGAAMAKLRALFQGNRFAKCAVETALFDAQAQRLNVPLSELFGSRVTDSVDVAWTLASGDTGRDIDEAEQMLDMKRHRVFKLKIGARAVADDVAHVVAIGKALGARGEVRVDVNQAWSESDTIWAAPRFADAGVSLIEQPVAAGNRAGLKRLTDLAHVPIMADEALHGPADAFALASSRAADVFAVKIAQSGGLTGAASVAAIALAANIDLYGGTMLEGAIGTIASAQLFSTFSELKWGTELFGPLLLTEEILTEPLRYENFALHLPQGPGLGVTLDWERIGRLRRDSKRGASVAMR</sequence>
<dbReference type="RefSeq" id="WP_035926928.1">
    <property type="nucleotide sequence ID" value="NZ_CADFFX010000006.1"/>
</dbReference>
<dbReference type="SFLD" id="SFLDS00001">
    <property type="entry name" value="Enolase"/>
    <property type="match status" value="1"/>
</dbReference>
<evidence type="ECO:0000256" key="1">
    <source>
        <dbReference type="ARBA" id="ARBA00001936"/>
    </source>
</evidence>
<dbReference type="InterPro" id="IPR036849">
    <property type="entry name" value="Enolase-like_C_sf"/>
</dbReference>
<keyword evidence="5" id="KW-0058">Aromatic hydrocarbons catabolism</keyword>
<feature type="domain" description="Mandelate racemase/muconate lactonizing enzyme C-terminal" evidence="9">
    <location>
        <begin position="150"/>
        <end position="247"/>
    </location>
</feature>
<dbReference type="SMART" id="SM00922">
    <property type="entry name" value="MR_MLE"/>
    <property type="match status" value="1"/>
</dbReference>
<protein>
    <submittedName>
        <fullName evidence="10">Muconate cycloisomerase</fullName>
    </submittedName>
</protein>
<keyword evidence="4" id="KW-0479">Metal-binding</keyword>
<dbReference type="NCBIfam" id="TIGR02534">
    <property type="entry name" value="mucon_cyclo"/>
    <property type="match status" value="1"/>
</dbReference>
<dbReference type="PROSITE" id="PS00908">
    <property type="entry name" value="MR_MLE_1"/>
    <property type="match status" value="1"/>
</dbReference>
<keyword evidence="7 10" id="KW-0413">Isomerase</keyword>
<dbReference type="Pfam" id="PF02746">
    <property type="entry name" value="MR_MLE_N"/>
    <property type="match status" value="1"/>
</dbReference>
<dbReference type="GO" id="GO:0006518">
    <property type="term" value="P:peptide metabolic process"/>
    <property type="evidence" value="ECO:0007669"/>
    <property type="project" value="UniProtKB-ARBA"/>
</dbReference>
<dbReference type="STRING" id="60547.GCA_000751215_01089"/>
<dbReference type="UniPathway" id="UPA00083"/>
<feature type="active site" description="Proton donor" evidence="8">
    <location>
        <position position="329"/>
    </location>
</feature>
<dbReference type="PANTHER" id="PTHR48073:SF2">
    <property type="entry name" value="O-SUCCINYLBENZOATE SYNTHASE"/>
    <property type="match status" value="1"/>
</dbReference>
<comment type="caution">
    <text evidence="10">The sequence shown here is derived from an EMBL/GenBank/DDBJ whole genome shotgun (WGS) entry which is preliminary data.</text>
</comment>
<evidence type="ECO:0000256" key="8">
    <source>
        <dbReference type="PIRSR" id="PIRSR613370-1"/>
    </source>
</evidence>
<keyword evidence="6" id="KW-0464">Manganese</keyword>
<evidence type="ECO:0000256" key="2">
    <source>
        <dbReference type="ARBA" id="ARBA00005211"/>
    </source>
</evidence>
<evidence type="ECO:0000256" key="5">
    <source>
        <dbReference type="ARBA" id="ARBA00022797"/>
    </source>
</evidence>
<dbReference type="SFLD" id="SFLDG01258">
    <property type="entry name" value="(chloro)muconate_cycloisomeras"/>
    <property type="match status" value="1"/>
</dbReference>
<dbReference type="AlphaFoldDB" id="A0A069PT39"/>
<proteinExistence type="inferred from homology"/>
<dbReference type="GO" id="GO:0009063">
    <property type="term" value="P:amino acid catabolic process"/>
    <property type="evidence" value="ECO:0007669"/>
    <property type="project" value="InterPro"/>
</dbReference>
<evidence type="ECO:0000313" key="11">
    <source>
        <dbReference type="Proteomes" id="UP000027466"/>
    </source>
</evidence>
<reference evidence="10 11" key="1">
    <citation type="submission" date="2014-03" db="EMBL/GenBank/DDBJ databases">
        <title>Draft Genome Sequences of Four Burkholderia Strains.</title>
        <authorList>
            <person name="Liu X.Y."/>
            <person name="Li C.X."/>
            <person name="Xu J.H."/>
        </authorList>
    </citation>
    <scope>NUCLEOTIDE SEQUENCE [LARGE SCALE GENOMIC DNA]</scope>
    <source>
        <strain evidence="10 11">DSM 50014</strain>
    </source>
</reference>
<dbReference type="InterPro" id="IPR013370">
    <property type="entry name" value="Chloromuconate_cycloisomerase"/>
</dbReference>
<dbReference type="Proteomes" id="UP000027466">
    <property type="component" value="Unassembled WGS sequence"/>
</dbReference>
<accession>A0A069PT39</accession>
<dbReference type="PANTHER" id="PTHR48073">
    <property type="entry name" value="O-SUCCINYLBENZOATE SYNTHASE-RELATED"/>
    <property type="match status" value="1"/>
</dbReference>
<keyword evidence="11" id="KW-1185">Reference proteome</keyword>
<dbReference type="GO" id="GO:0018850">
    <property type="term" value="F:chloromuconate cycloisomerase activity"/>
    <property type="evidence" value="ECO:0007669"/>
    <property type="project" value="InterPro"/>
</dbReference>
<dbReference type="CDD" id="cd03318">
    <property type="entry name" value="MLE"/>
    <property type="match status" value="1"/>
</dbReference>
<dbReference type="GO" id="GO:0030145">
    <property type="term" value="F:manganese ion binding"/>
    <property type="evidence" value="ECO:0007669"/>
    <property type="project" value="InterPro"/>
</dbReference>
<dbReference type="SFLD" id="SFLDG00180">
    <property type="entry name" value="muconate_cycloisomerase"/>
    <property type="match status" value="1"/>
</dbReference>
<evidence type="ECO:0000313" key="10">
    <source>
        <dbReference type="EMBL" id="KDR43933.1"/>
    </source>
</evidence>
<comment type="similarity">
    <text evidence="3">Belongs to the mandelate racemase/muconate lactonizing enzyme family.</text>
</comment>
<evidence type="ECO:0000256" key="3">
    <source>
        <dbReference type="ARBA" id="ARBA00008031"/>
    </source>
</evidence>
<dbReference type="Gene3D" id="3.30.390.10">
    <property type="entry name" value="Enolase-like, N-terminal domain"/>
    <property type="match status" value="1"/>
</dbReference>
<dbReference type="InterPro" id="IPR029065">
    <property type="entry name" value="Enolase_C-like"/>
</dbReference>
<dbReference type="InterPro" id="IPR013341">
    <property type="entry name" value="Mandelate_racemase_N_dom"/>
</dbReference>
<dbReference type="GO" id="GO:0018849">
    <property type="term" value="F:muconate cycloisomerase activity"/>
    <property type="evidence" value="ECO:0007669"/>
    <property type="project" value="InterPro"/>
</dbReference>
<dbReference type="SUPFAM" id="SSF51604">
    <property type="entry name" value="Enolase C-terminal domain-like"/>
    <property type="match status" value="1"/>
</dbReference>
<comment type="cofactor">
    <cofactor evidence="1">
        <name>Mn(2+)</name>
        <dbReference type="ChEBI" id="CHEBI:29035"/>
    </cofactor>
</comment>
<gene>
    <name evidence="10" type="ORF">BG61_24620</name>
</gene>
<dbReference type="EMBL" id="JFHC01000004">
    <property type="protein sequence ID" value="KDR43933.1"/>
    <property type="molecule type" value="Genomic_DNA"/>
</dbReference>
<name>A0A069PT39_9BURK</name>
<dbReference type="InterPro" id="IPR018110">
    <property type="entry name" value="Mandel_Rmase/mucon_lact_enz_CS"/>
</dbReference>
<dbReference type="Gene3D" id="3.20.20.120">
    <property type="entry name" value="Enolase-like C-terminal domain"/>
    <property type="match status" value="1"/>
</dbReference>
<dbReference type="Pfam" id="PF13378">
    <property type="entry name" value="MR_MLE_C"/>
    <property type="match status" value="1"/>
</dbReference>
<feature type="active site" description="Proton acceptor" evidence="8">
    <location>
        <position position="171"/>
    </location>
</feature>
<comment type="pathway">
    <text evidence="2">Aromatic compound metabolism.</text>
</comment>
<dbReference type="SUPFAM" id="SSF54826">
    <property type="entry name" value="Enolase N-terminal domain-like"/>
    <property type="match status" value="1"/>
</dbReference>